<organism evidence="3 4">
    <name type="scientific">Zizania palustris</name>
    <name type="common">Northern wild rice</name>
    <dbReference type="NCBI Taxonomy" id="103762"/>
    <lineage>
        <taxon>Eukaryota</taxon>
        <taxon>Viridiplantae</taxon>
        <taxon>Streptophyta</taxon>
        <taxon>Embryophyta</taxon>
        <taxon>Tracheophyta</taxon>
        <taxon>Spermatophyta</taxon>
        <taxon>Magnoliopsida</taxon>
        <taxon>Liliopsida</taxon>
        <taxon>Poales</taxon>
        <taxon>Poaceae</taxon>
        <taxon>BOP clade</taxon>
        <taxon>Oryzoideae</taxon>
        <taxon>Oryzeae</taxon>
        <taxon>Zizaniinae</taxon>
        <taxon>Zizania</taxon>
    </lineage>
</organism>
<keyword evidence="4" id="KW-1185">Reference proteome</keyword>
<reference evidence="3" key="2">
    <citation type="submission" date="2021-02" db="EMBL/GenBank/DDBJ databases">
        <authorList>
            <person name="Kimball J.A."/>
            <person name="Haas M.W."/>
            <person name="Macchietto M."/>
            <person name="Kono T."/>
            <person name="Duquette J."/>
            <person name="Shao M."/>
        </authorList>
    </citation>
    <scope>NUCLEOTIDE SEQUENCE</scope>
    <source>
        <tissue evidence="3">Fresh leaf tissue</tissue>
    </source>
</reference>
<name>A0A8J5SX71_ZIZPA</name>
<dbReference type="Pfam" id="PF00804">
    <property type="entry name" value="Syntaxin"/>
    <property type="match status" value="1"/>
</dbReference>
<reference evidence="3" key="1">
    <citation type="journal article" date="2021" name="bioRxiv">
        <title>Whole Genome Assembly and Annotation of Northern Wild Rice, Zizania palustris L., Supports a Whole Genome Duplication in the Zizania Genus.</title>
        <authorList>
            <person name="Haas M."/>
            <person name="Kono T."/>
            <person name="Macchietto M."/>
            <person name="Millas R."/>
            <person name="McGilp L."/>
            <person name="Shao M."/>
            <person name="Duquette J."/>
            <person name="Hirsch C.N."/>
            <person name="Kimball J."/>
        </authorList>
    </citation>
    <scope>NUCLEOTIDE SEQUENCE</scope>
    <source>
        <tissue evidence="3">Fresh leaf tissue</tissue>
    </source>
</reference>
<feature type="compositionally biased region" description="Basic and acidic residues" evidence="1">
    <location>
        <begin position="10"/>
        <end position="26"/>
    </location>
</feature>
<feature type="domain" description="Syntaxin N-terminal" evidence="2">
    <location>
        <begin position="2"/>
        <end position="59"/>
    </location>
</feature>
<gene>
    <name evidence="3" type="ORF">GUJ93_ZPchr0006g41262</name>
</gene>
<sequence length="72" mass="8038">MLRRAKAVKGKLEGLDRDNATSRKVPDCGPRSSTDRTRTSVIAGLDKKLKDVMDDFQITNKLIPQVINPWAT</sequence>
<protein>
    <recommendedName>
        <fullName evidence="2">Syntaxin N-terminal domain-containing protein</fullName>
    </recommendedName>
</protein>
<dbReference type="Proteomes" id="UP000729402">
    <property type="component" value="Unassembled WGS sequence"/>
</dbReference>
<dbReference type="GO" id="GO:0016020">
    <property type="term" value="C:membrane"/>
    <property type="evidence" value="ECO:0007669"/>
    <property type="project" value="InterPro"/>
</dbReference>
<dbReference type="AlphaFoldDB" id="A0A8J5SX71"/>
<evidence type="ECO:0000259" key="2">
    <source>
        <dbReference type="Pfam" id="PF00804"/>
    </source>
</evidence>
<evidence type="ECO:0000313" key="4">
    <source>
        <dbReference type="Proteomes" id="UP000729402"/>
    </source>
</evidence>
<proteinExistence type="predicted"/>
<dbReference type="OrthoDB" id="1657084at2759"/>
<evidence type="ECO:0000256" key="1">
    <source>
        <dbReference type="SAM" id="MobiDB-lite"/>
    </source>
</evidence>
<comment type="caution">
    <text evidence="3">The sequence shown here is derived from an EMBL/GenBank/DDBJ whole genome shotgun (WGS) entry which is preliminary data.</text>
</comment>
<feature type="region of interest" description="Disordered" evidence="1">
    <location>
        <begin position="1"/>
        <end position="39"/>
    </location>
</feature>
<dbReference type="EMBL" id="JAAALK010000283">
    <property type="protein sequence ID" value="KAG8070448.1"/>
    <property type="molecule type" value="Genomic_DNA"/>
</dbReference>
<accession>A0A8J5SX71</accession>
<dbReference type="InterPro" id="IPR006011">
    <property type="entry name" value="Syntaxin_N"/>
</dbReference>
<evidence type="ECO:0000313" key="3">
    <source>
        <dbReference type="EMBL" id="KAG8070448.1"/>
    </source>
</evidence>